<evidence type="ECO:0000313" key="1">
    <source>
        <dbReference type="EMBL" id="EPS97961.1"/>
    </source>
</evidence>
<gene>
    <name evidence="1" type="ORF">FOMPIDRAFT_1088485</name>
</gene>
<evidence type="ECO:0000313" key="2">
    <source>
        <dbReference type="Proteomes" id="UP000015241"/>
    </source>
</evidence>
<name>S8DY29_FOMSC</name>
<dbReference type="STRING" id="743788.S8DY29"/>
<reference evidence="1 2" key="1">
    <citation type="journal article" date="2012" name="Science">
        <title>The Paleozoic origin of enzymatic lignin decomposition reconstructed from 31 fungal genomes.</title>
        <authorList>
            <person name="Floudas D."/>
            <person name="Binder M."/>
            <person name="Riley R."/>
            <person name="Barry K."/>
            <person name="Blanchette R.A."/>
            <person name="Henrissat B."/>
            <person name="Martinez A.T."/>
            <person name="Otillar R."/>
            <person name="Spatafora J.W."/>
            <person name="Yadav J.S."/>
            <person name="Aerts A."/>
            <person name="Benoit I."/>
            <person name="Boyd A."/>
            <person name="Carlson A."/>
            <person name="Copeland A."/>
            <person name="Coutinho P.M."/>
            <person name="de Vries R.P."/>
            <person name="Ferreira P."/>
            <person name="Findley K."/>
            <person name="Foster B."/>
            <person name="Gaskell J."/>
            <person name="Glotzer D."/>
            <person name="Gorecki P."/>
            <person name="Heitman J."/>
            <person name="Hesse C."/>
            <person name="Hori C."/>
            <person name="Igarashi K."/>
            <person name="Jurgens J.A."/>
            <person name="Kallen N."/>
            <person name="Kersten P."/>
            <person name="Kohler A."/>
            <person name="Kuees U."/>
            <person name="Kumar T.K.A."/>
            <person name="Kuo A."/>
            <person name="LaButti K."/>
            <person name="Larrondo L.F."/>
            <person name="Lindquist E."/>
            <person name="Ling A."/>
            <person name="Lombard V."/>
            <person name="Lucas S."/>
            <person name="Lundell T."/>
            <person name="Martin R."/>
            <person name="McLaughlin D.J."/>
            <person name="Morgenstern I."/>
            <person name="Morin E."/>
            <person name="Murat C."/>
            <person name="Nagy L.G."/>
            <person name="Nolan M."/>
            <person name="Ohm R.A."/>
            <person name="Patyshakuliyeva A."/>
            <person name="Rokas A."/>
            <person name="Ruiz-Duenas F.J."/>
            <person name="Sabat G."/>
            <person name="Salamov A."/>
            <person name="Samejima M."/>
            <person name="Schmutz J."/>
            <person name="Slot J.C."/>
            <person name="St John F."/>
            <person name="Stenlid J."/>
            <person name="Sun H."/>
            <person name="Sun S."/>
            <person name="Syed K."/>
            <person name="Tsang A."/>
            <person name="Wiebenga A."/>
            <person name="Young D."/>
            <person name="Pisabarro A."/>
            <person name="Eastwood D.C."/>
            <person name="Martin F."/>
            <person name="Cullen D."/>
            <person name="Grigoriev I.V."/>
            <person name="Hibbett D.S."/>
        </authorList>
    </citation>
    <scope>NUCLEOTIDE SEQUENCE</scope>
    <source>
        <strain evidence="2">FP-58527</strain>
    </source>
</reference>
<keyword evidence="2" id="KW-1185">Reference proteome</keyword>
<dbReference type="Proteomes" id="UP000015241">
    <property type="component" value="Unassembled WGS sequence"/>
</dbReference>
<dbReference type="EMBL" id="KE504170">
    <property type="protein sequence ID" value="EPS97961.1"/>
    <property type="molecule type" value="Genomic_DNA"/>
</dbReference>
<dbReference type="HOGENOM" id="CLU_044484_3_1_1"/>
<evidence type="ECO:0008006" key="3">
    <source>
        <dbReference type="Google" id="ProtNLM"/>
    </source>
</evidence>
<dbReference type="eggNOG" id="KOG3752">
    <property type="taxonomic scope" value="Eukaryota"/>
</dbReference>
<dbReference type="InParanoid" id="S8DY29"/>
<feature type="non-terminal residue" evidence="1">
    <location>
        <position position="1"/>
    </location>
</feature>
<proteinExistence type="predicted"/>
<dbReference type="AlphaFoldDB" id="S8DY29"/>
<organism evidence="1 2">
    <name type="scientific">Fomitopsis schrenkii</name>
    <name type="common">Brown rot fungus</name>
    <dbReference type="NCBI Taxonomy" id="2126942"/>
    <lineage>
        <taxon>Eukaryota</taxon>
        <taxon>Fungi</taxon>
        <taxon>Dikarya</taxon>
        <taxon>Basidiomycota</taxon>
        <taxon>Agaricomycotina</taxon>
        <taxon>Agaricomycetes</taxon>
        <taxon>Polyporales</taxon>
        <taxon>Fomitopsis</taxon>
    </lineage>
</organism>
<accession>S8DY29</accession>
<feature type="non-terminal residue" evidence="1">
    <location>
        <position position="362"/>
    </location>
</feature>
<dbReference type="OrthoDB" id="2752996at2759"/>
<protein>
    <recommendedName>
        <fullName evidence="3">Reverse transcriptase zinc-binding domain-containing protein</fullName>
    </recommendedName>
</protein>
<sequence>IATTLACVRNARPDVPLYIVGRTDNLVRSVLCKLEEHEDRGWIDAQNTIYLRALIGNLCTRNAPTFFRKAKGQHDEEKLREAKKAGKLRQHEPADQTVAPAIPSRFDLTGMRLSTLTQALAYKGIRALAPTPHHHRKLRESALVRREPELRVTGDITFQHKLWLSLKHEDIRLPISDFLWKMMHGALRCGNFWAKISGLEERVQCPHCETIETQEHILVKCKAAGQREIWKLAAELWNKTDFKWPSMSHTEALTFGMRRWRRKGSKEEEQSANRLWRILISESIHLIWKLRCERKIQHEGEVGWTHHASAIQSRWMYALNSRLLLDREMARPRRAHRPIPADLVLNTWVSTLKDKDSLPKDW</sequence>